<feature type="compositionally biased region" description="Acidic residues" evidence="1">
    <location>
        <begin position="49"/>
        <end position="59"/>
    </location>
</feature>
<accession>A0A1B9GTH5</accession>
<feature type="compositionally biased region" description="Acidic residues" evidence="1">
    <location>
        <begin position="572"/>
        <end position="593"/>
    </location>
</feature>
<dbReference type="OrthoDB" id="435460at2759"/>
<keyword evidence="3" id="KW-1185">Reference proteome</keyword>
<name>A0A1B9GTH5_9TREE</name>
<gene>
    <name evidence="2" type="ORF">I316_03884</name>
</gene>
<feature type="compositionally biased region" description="Basic and acidic residues" evidence="1">
    <location>
        <begin position="679"/>
        <end position="707"/>
    </location>
</feature>
<feature type="compositionally biased region" description="Polar residues" evidence="1">
    <location>
        <begin position="94"/>
        <end position="109"/>
    </location>
</feature>
<feature type="compositionally biased region" description="Polar residues" evidence="1">
    <location>
        <begin position="1"/>
        <end position="18"/>
    </location>
</feature>
<feature type="compositionally biased region" description="Basic and acidic residues" evidence="1">
    <location>
        <begin position="661"/>
        <end position="671"/>
    </location>
</feature>
<evidence type="ECO:0000256" key="1">
    <source>
        <dbReference type="SAM" id="MobiDB-lite"/>
    </source>
</evidence>
<dbReference type="GO" id="GO:0000027">
    <property type="term" value="P:ribosomal large subunit assembly"/>
    <property type="evidence" value="ECO:0007669"/>
    <property type="project" value="TreeGrafter"/>
</dbReference>
<feature type="region of interest" description="Disordered" evidence="1">
    <location>
        <begin position="474"/>
        <end position="725"/>
    </location>
</feature>
<feature type="compositionally biased region" description="Basic and acidic residues" evidence="1">
    <location>
        <begin position="491"/>
        <end position="506"/>
    </location>
</feature>
<proteinExistence type="predicted"/>
<feature type="compositionally biased region" description="Basic and acidic residues" evidence="1">
    <location>
        <begin position="33"/>
        <end position="48"/>
    </location>
</feature>
<sequence>MPSSPLQRVTRSSCTINSNKRKLKTASPAVSEHPAEGKEEIDLERGSSDEESSDGDDVDERPRTNAGPGPNTMKKQQGTSRHPHSTAKKRIKLSTISSHQRQQESSALINGSEKLNDAHGRGSKVEQEESAGIGEVDWLKIGEEFPWPRIVFYFDVSVGSDMTAHLTKRIKKAKGKTTSIITEADIILINPHPSRLSPARLNLLSSLDQVMSNDCLILSYHWLSRCYFSKTVERWISDIPVFVMKKGEMAGLGMKVAVGKLGEGQEGDQLRKRVMTDLEMNGAMIVPNEEATTCILTTGHPMLTHPPQDGSGANCSLHPPEWVQERIARFKERQKRGIKPSDVLEMSKVKVTRAGIGKNKPTAFWSPVKKDKDELKQPRSAHRHEFIAHDREMLARWLAFKRPEKTGRTTRSIYEELGACSRKHPYFSWASRHTPSAWHEHFKRTRGKVGNDGKILEEEVERYVKQGIDESLKTLRERTKGAPPSIAAGSSKRERGGRSADGDKGKRPTSQARKSRSMNKGEEERCDLLKFSKDESEDEDGSLEVIDQDHERERHNKRRKTVHHEADKEDGSELNDDDDNDNNDHENDDENESENERKIAKDKNNGEEENVRNEKGNENGKDNENENDNENEKDNGNGNDNENKNGNNDNDDNPNDPINHQSDREAQNHDDDGNDNANDADKNGPDRDDALLDERKNGGDVVVESKGETLAADSHQEDADAVEWA</sequence>
<evidence type="ECO:0008006" key="4">
    <source>
        <dbReference type="Google" id="ProtNLM"/>
    </source>
</evidence>
<dbReference type="STRING" id="1296120.A0A1B9GTH5"/>
<feature type="compositionally biased region" description="Basic and acidic residues" evidence="1">
    <location>
        <begin position="594"/>
        <end position="635"/>
    </location>
</feature>
<dbReference type="Proteomes" id="UP000092666">
    <property type="component" value="Unassembled WGS sequence"/>
</dbReference>
<feature type="compositionally biased region" description="Basic residues" evidence="1">
    <location>
        <begin position="81"/>
        <end position="92"/>
    </location>
</feature>
<dbReference type="InterPro" id="IPR045112">
    <property type="entry name" value="PPAN-like"/>
</dbReference>
<feature type="compositionally biased region" description="Basic and acidic residues" evidence="1">
    <location>
        <begin position="519"/>
        <end position="534"/>
    </location>
</feature>
<dbReference type="EMBL" id="KV700125">
    <property type="protein sequence ID" value="OCF34370.1"/>
    <property type="molecule type" value="Genomic_DNA"/>
</dbReference>
<evidence type="ECO:0000313" key="2">
    <source>
        <dbReference type="EMBL" id="OCF34370.1"/>
    </source>
</evidence>
<evidence type="ECO:0000313" key="3">
    <source>
        <dbReference type="Proteomes" id="UP000092666"/>
    </source>
</evidence>
<dbReference type="AlphaFoldDB" id="A0A1B9GTH5"/>
<dbReference type="GO" id="GO:0019843">
    <property type="term" value="F:rRNA binding"/>
    <property type="evidence" value="ECO:0007669"/>
    <property type="project" value="TreeGrafter"/>
</dbReference>
<feature type="compositionally biased region" description="Basic and acidic residues" evidence="1">
    <location>
        <begin position="114"/>
        <end position="127"/>
    </location>
</feature>
<dbReference type="PANTHER" id="PTHR12661">
    <property type="entry name" value="PETER PAN-RELATED"/>
    <property type="match status" value="1"/>
</dbReference>
<protein>
    <recommendedName>
        <fullName evidence="4">BRCT domain-containing protein</fullName>
    </recommendedName>
</protein>
<feature type="compositionally biased region" description="Low complexity" evidence="1">
    <location>
        <begin position="636"/>
        <end position="648"/>
    </location>
</feature>
<reference evidence="3" key="2">
    <citation type="submission" date="2013-12" db="EMBL/GenBank/DDBJ databases">
        <title>Evolution of pathogenesis and genome organization in the Tremellales.</title>
        <authorList>
            <person name="Cuomo C."/>
            <person name="Litvintseva A."/>
            <person name="Heitman J."/>
            <person name="Chen Y."/>
            <person name="Sun S."/>
            <person name="Springer D."/>
            <person name="Dromer F."/>
            <person name="Young S."/>
            <person name="Zeng Q."/>
            <person name="Chapman S."/>
            <person name="Gujja S."/>
            <person name="Saif S."/>
            <person name="Birren B."/>
        </authorList>
    </citation>
    <scope>NUCLEOTIDE SEQUENCE [LARGE SCALE GENOMIC DNA]</scope>
    <source>
        <strain evidence="3">BCC8398</strain>
    </source>
</reference>
<feature type="region of interest" description="Disordered" evidence="1">
    <location>
        <begin position="1"/>
        <end position="129"/>
    </location>
</feature>
<dbReference type="GO" id="GO:0030687">
    <property type="term" value="C:preribosome, large subunit precursor"/>
    <property type="evidence" value="ECO:0007669"/>
    <property type="project" value="TreeGrafter"/>
</dbReference>
<dbReference type="PANTHER" id="PTHR12661:SF5">
    <property type="entry name" value="SUPPRESSOR OF SWI4 1 HOMOLOG"/>
    <property type="match status" value="1"/>
</dbReference>
<organism evidence="2 3">
    <name type="scientific">Kwoniella heveanensis BCC8398</name>
    <dbReference type="NCBI Taxonomy" id="1296120"/>
    <lineage>
        <taxon>Eukaryota</taxon>
        <taxon>Fungi</taxon>
        <taxon>Dikarya</taxon>
        <taxon>Basidiomycota</taxon>
        <taxon>Agaricomycotina</taxon>
        <taxon>Tremellomycetes</taxon>
        <taxon>Tremellales</taxon>
        <taxon>Cryptococcaceae</taxon>
        <taxon>Kwoniella</taxon>
    </lineage>
</organism>
<reference evidence="2 3" key="1">
    <citation type="submission" date="2013-07" db="EMBL/GenBank/DDBJ databases">
        <title>The Genome Sequence of Cryptococcus heveanensis BCC8398.</title>
        <authorList>
            <consortium name="The Broad Institute Genome Sequencing Platform"/>
            <person name="Cuomo C."/>
            <person name="Litvintseva A."/>
            <person name="Chen Y."/>
            <person name="Heitman J."/>
            <person name="Sun S."/>
            <person name="Springer D."/>
            <person name="Dromer F."/>
            <person name="Young S.K."/>
            <person name="Zeng Q."/>
            <person name="Gargeya S."/>
            <person name="Fitzgerald M."/>
            <person name="Abouelleil A."/>
            <person name="Alvarado L."/>
            <person name="Berlin A.M."/>
            <person name="Chapman S.B."/>
            <person name="Dewar J."/>
            <person name="Goldberg J."/>
            <person name="Griggs A."/>
            <person name="Gujja S."/>
            <person name="Hansen M."/>
            <person name="Howarth C."/>
            <person name="Imamovic A."/>
            <person name="Larimer J."/>
            <person name="McCowan C."/>
            <person name="Murphy C."/>
            <person name="Pearson M."/>
            <person name="Priest M."/>
            <person name="Roberts A."/>
            <person name="Saif S."/>
            <person name="Shea T."/>
            <person name="Sykes S."/>
            <person name="Wortman J."/>
            <person name="Nusbaum C."/>
            <person name="Birren B."/>
        </authorList>
    </citation>
    <scope>NUCLEOTIDE SEQUENCE [LARGE SCALE GENOMIC DNA]</scope>
    <source>
        <strain evidence="2 3">BCC8398</strain>
    </source>
</reference>
<dbReference type="CDD" id="cd11655">
    <property type="entry name" value="rap1_myb-like"/>
    <property type="match status" value="1"/>
</dbReference>